<keyword evidence="7 9" id="KW-0067">ATP-binding</keyword>
<feature type="compositionally biased region" description="Acidic residues" evidence="10">
    <location>
        <begin position="484"/>
        <end position="498"/>
    </location>
</feature>
<dbReference type="SUPFAM" id="SSF52540">
    <property type="entry name" value="P-loop containing nucleoside triphosphate hydrolases"/>
    <property type="match status" value="2"/>
</dbReference>
<dbReference type="PROSITE" id="PS00039">
    <property type="entry name" value="DEAD_ATP_HELICASE"/>
    <property type="match status" value="1"/>
</dbReference>
<name>A0A5C3QHW0_9AGAR</name>
<dbReference type="GO" id="GO:0016887">
    <property type="term" value="F:ATP hydrolysis activity"/>
    <property type="evidence" value="ECO:0007669"/>
    <property type="project" value="RHEA"/>
</dbReference>
<dbReference type="SMART" id="SM01178">
    <property type="entry name" value="DUF4217"/>
    <property type="match status" value="1"/>
</dbReference>
<dbReference type="Proteomes" id="UP000305067">
    <property type="component" value="Unassembled WGS sequence"/>
</dbReference>
<feature type="region of interest" description="Disordered" evidence="10">
    <location>
        <begin position="737"/>
        <end position="821"/>
    </location>
</feature>
<feature type="compositionally biased region" description="Polar residues" evidence="10">
    <location>
        <begin position="90"/>
        <end position="103"/>
    </location>
</feature>
<keyword evidence="14" id="KW-1185">Reference proteome</keyword>
<feature type="domain" description="Helicase ATP-binding" evidence="11">
    <location>
        <begin position="166"/>
        <end position="389"/>
    </location>
</feature>
<comment type="subcellular location">
    <subcellularLocation>
        <location evidence="1">Nucleus</location>
        <location evidence="1">Nucleolus</location>
    </subcellularLocation>
</comment>
<evidence type="ECO:0000256" key="10">
    <source>
        <dbReference type="SAM" id="MobiDB-lite"/>
    </source>
</evidence>
<dbReference type="GO" id="GO:0003723">
    <property type="term" value="F:RNA binding"/>
    <property type="evidence" value="ECO:0007669"/>
    <property type="project" value="UniProtKB-UniRule"/>
</dbReference>
<dbReference type="OrthoDB" id="422663at2759"/>
<sequence>MDDDGFLLNIAEPSAFAGPSSKGKIKKGGRWTERVKSKHIVQKRTRNEDHPETRGDQQERPQKRPRTESKTSSAPAPTQRPAVQGKPAQIISSLFSSNPTLPKQSAPKHPSTSKSLAAPSNAPLTDSSTFQGLRLNPLISAHLASRMNIDKPTAIQRSVLANLLDPNPDIAARDVFIQSQTGSGKTLSFLLPILQDLLPLSSLSYIDRSIGTLAVIIAPTRELAKQISDVLEALLKLRLRPEGTSADAEDGQGGNLTRWLVSGLLVGGSTKTHEKARIRKGLPIIVATPGRLLDHLQNTESLNVGKCRWLVLDEADRLMELGFEESITGIIKGLDGRRKLALNAVEEGKSMEVGGWDWERRRRTVLCSATIREDVQKLAGTTLVKPLMVKAITAEGNAPVIAAGADTTSGDAITEQKLTPPSQLTQKYVVVPLKLRLVALIALLRSLVSQQRTQGSRIIVFLSCTDSVDFHWTMLGGTTMGGPAEEDPSGSDSDESDAEEAKGSHRGEQVEARSPLLPGCSIFRLHGSLPTPTRLSSLNQFTGKARKRKEAPGADPKAATSSILLCTSVASRGLDLPLVHAVVQADLPTEGGATEYVHRIGRTARAGKGGEAWCFVSPSESEWVGWVSARMQDDTEKGKGTAAPSLGEVGIESVLCSGFSCKSHEYEDRATQIQLACERWVLRRKENASLARRAYQSHMRAYATHPSDEKQMFHIRHLHLGHLAKAFALRDAPSAVSRAQGSSTQSRLTSAKLKSQPKDKSAGAKPEKERARDLERKAKKGDWVIDHSGDAERRMQEVVRRQGKLTRKGGAMVSGGGSADYQVPDLGMLEKLVGK</sequence>
<evidence type="ECO:0000259" key="12">
    <source>
        <dbReference type="PROSITE" id="PS51194"/>
    </source>
</evidence>
<keyword evidence="8 9" id="KW-0694">RNA-binding</keyword>
<feature type="compositionally biased region" description="Basic and acidic residues" evidence="10">
    <location>
        <begin position="45"/>
        <end position="69"/>
    </location>
</feature>
<accession>A0A5C3QHW0</accession>
<dbReference type="GO" id="GO:0005524">
    <property type="term" value="F:ATP binding"/>
    <property type="evidence" value="ECO:0007669"/>
    <property type="project" value="UniProtKB-UniRule"/>
</dbReference>
<dbReference type="STRING" id="1884261.A0A5C3QHW0"/>
<dbReference type="SMART" id="SM00490">
    <property type="entry name" value="HELICc"/>
    <property type="match status" value="1"/>
</dbReference>
<comment type="catalytic activity">
    <reaction evidence="9">
        <text>ATP + H2O = ADP + phosphate + H(+)</text>
        <dbReference type="Rhea" id="RHEA:13065"/>
        <dbReference type="ChEBI" id="CHEBI:15377"/>
        <dbReference type="ChEBI" id="CHEBI:15378"/>
        <dbReference type="ChEBI" id="CHEBI:30616"/>
        <dbReference type="ChEBI" id="CHEBI:43474"/>
        <dbReference type="ChEBI" id="CHEBI:456216"/>
        <dbReference type="EC" id="3.6.4.13"/>
    </reaction>
</comment>
<organism evidence="13 14">
    <name type="scientific">Pterulicium gracile</name>
    <dbReference type="NCBI Taxonomy" id="1884261"/>
    <lineage>
        <taxon>Eukaryota</taxon>
        <taxon>Fungi</taxon>
        <taxon>Dikarya</taxon>
        <taxon>Basidiomycota</taxon>
        <taxon>Agaricomycotina</taxon>
        <taxon>Agaricomycetes</taxon>
        <taxon>Agaricomycetidae</taxon>
        <taxon>Agaricales</taxon>
        <taxon>Pleurotineae</taxon>
        <taxon>Pterulaceae</taxon>
        <taxon>Pterulicium</taxon>
    </lineage>
</organism>
<dbReference type="EC" id="3.6.4.13" evidence="9"/>
<evidence type="ECO:0000256" key="6">
    <source>
        <dbReference type="ARBA" id="ARBA00022806"/>
    </source>
</evidence>
<evidence type="ECO:0000256" key="7">
    <source>
        <dbReference type="ARBA" id="ARBA00022840"/>
    </source>
</evidence>
<evidence type="ECO:0000256" key="5">
    <source>
        <dbReference type="ARBA" id="ARBA00022801"/>
    </source>
</evidence>
<comment type="similarity">
    <text evidence="9">Belongs to the DEAD box helicase family.</text>
</comment>
<evidence type="ECO:0000256" key="4">
    <source>
        <dbReference type="ARBA" id="ARBA00022741"/>
    </source>
</evidence>
<proteinExistence type="inferred from homology"/>
<protein>
    <recommendedName>
        <fullName evidence="9">ATP-dependent RNA helicase</fullName>
        <ecNumber evidence="9">3.6.4.13</ecNumber>
    </recommendedName>
</protein>
<evidence type="ECO:0000256" key="3">
    <source>
        <dbReference type="ARBA" id="ARBA00022552"/>
    </source>
</evidence>
<dbReference type="CDD" id="cd18787">
    <property type="entry name" value="SF2_C_DEAD"/>
    <property type="match status" value="1"/>
</dbReference>
<evidence type="ECO:0000313" key="13">
    <source>
        <dbReference type="EMBL" id="TFL01566.1"/>
    </source>
</evidence>
<feature type="region of interest" description="Disordered" evidence="10">
    <location>
        <begin position="477"/>
        <end position="511"/>
    </location>
</feature>
<dbReference type="SMART" id="SM00487">
    <property type="entry name" value="DEXDc"/>
    <property type="match status" value="1"/>
</dbReference>
<feature type="region of interest" description="Disordered" evidence="10">
    <location>
        <begin position="1"/>
        <end position="129"/>
    </location>
</feature>
<dbReference type="InterPro" id="IPR001650">
    <property type="entry name" value="Helicase_C-like"/>
</dbReference>
<keyword evidence="2" id="KW-0690">Ribosome biogenesis</keyword>
<feature type="compositionally biased region" description="Basic and acidic residues" evidence="10">
    <location>
        <begin position="756"/>
        <end position="800"/>
    </location>
</feature>
<dbReference type="Pfam" id="PF00270">
    <property type="entry name" value="DEAD"/>
    <property type="match status" value="1"/>
</dbReference>
<evidence type="ECO:0000256" key="1">
    <source>
        <dbReference type="ARBA" id="ARBA00004604"/>
    </source>
</evidence>
<comment type="domain">
    <text evidence="9">The Q motif is unique to and characteristic of the DEAD box family of RNA helicases and controls ATP binding and hydrolysis.</text>
</comment>
<dbReference type="InterPro" id="IPR014001">
    <property type="entry name" value="Helicase_ATP-bd"/>
</dbReference>
<evidence type="ECO:0000256" key="9">
    <source>
        <dbReference type="RuleBase" id="RU365068"/>
    </source>
</evidence>
<gene>
    <name evidence="13" type="ORF">BDV98DRAFT_548119</name>
</gene>
<dbReference type="PROSITE" id="PS51194">
    <property type="entry name" value="HELICASE_CTER"/>
    <property type="match status" value="1"/>
</dbReference>
<feature type="compositionally biased region" description="Basic and acidic residues" evidence="10">
    <location>
        <begin position="499"/>
        <end position="511"/>
    </location>
</feature>
<dbReference type="InterPro" id="IPR025313">
    <property type="entry name" value="SPB4-like_CTE"/>
</dbReference>
<evidence type="ECO:0000256" key="2">
    <source>
        <dbReference type="ARBA" id="ARBA00022517"/>
    </source>
</evidence>
<dbReference type="Pfam" id="PF00271">
    <property type="entry name" value="Helicase_C"/>
    <property type="match status" value="1"/>
</dbReference>
<feature type="domain" description="Helicase C-terminal" evidence="12">
    <location>
        <begin position="439"/>
        <end position="655"/>
    </location>
</feature>
<evidence type="ECO:0000256" key="8">
    <source>
        <dbReference type="ARBA" id="ARBA00022884"/>
    </source>
</evidence>
<dbReference type="AlphaFoldDB" id="A0A5C3QHW0"/>
<keyword evidence="6 9" id="KW-0347">Helicase</keyword>
<dbReference type="InterPro" id="IPR027417">
    <property type="entry name" value="P-loop_NTPase"/>
</dbReference>
<feature type="region of interest" description="Disordered" evidence="10">
    <location>
        <begin position="534"/>
        <end position="557"/>
    </location>
</feature>
<dbReference type="GO" id="GO:0006364">
    <property type="term" value="P:rRNA processing"/>
    <property type="evidence" value="ECO:0007669"/>
    <property type="project" value="UniProtKB-KW"/>
</dbReference>
<evidence type="ECO:0000259" key="11">
    <source>
        <dbReference type="PROSITE" id="PS51192"/>
    </source>
</evidence>
<dbReference type="InterPro" id="IPR000629">
    <property type="entry name" value="RNA-helicase_DEAD-box_CS"/>
</dbReference>
<dbReference type="PROSITE" id="PS51192">
    <property type="entry name" value="HELICASE_ATP_BIND_1"/>
    <property type="match status" value="1"/>
</dbReference>
<dbReference type="GO" id="GO:0005730">
    <property type="term" value="C:nucleolus"/>
    <property type="evidence" value="ECO:0007669"/>
    <property type="project" value="UniProtKB-SubCell"/>
</dbReference>
<dbReference type="Gene3D" id="3.40.50.300">
    <property type="entry name" value="P-loop containing nucleotide triphosphate hydrolases"/>
    <property type="match status" value="2"/>
</dbReference>
<dbReference type="GO" id="GO:0003724">
    <property type="term" value="F:RNA helicase activity"/>
    <property type="evidence" value="ECO:0007669"/>
    <property type="project" value="UniProtKB-EC"/>
</dbReference>
<dbReference type="PANTHER" id="PTHR24031">
    <property type="entry name" value="RNA HELICASE"/>
    <property type="match status" value="1"/>
</dbReference>
<feature type="compositionally biased region" description="Polar residues" evidence="10">
    <location>
        <begin position="737"/>
        <end position="753"/>
    </location>
</feature>
<keyword evidence="5 9" id="KW-0378">Hydrolase</keyword>
<keyword evidence="4 9" id="KW-0547">Nucleotide-binding</keyword>
<reference evidence="13 14" key="1">
    <citation type="journal article" date="2019" name="Nat. Ecol. Evol.">
        <title>Megaphylogeny resolves global patterns of mushroom evolution.</title>
        <authorList>
            <person name="Varga T."/>
            <person name="Krizsan K."/>
            <person name="Foldi C."/>
            <person name="Dima B."/>
            <person name="Sanchez-Garcia M."/>
            <person name="Sanchez-Ramirez S."/>
            <person name="Szollosi G.J."/>
            <person name="Szarkandi J.G."/>
            <person name="Papp V."/>
            <person name="Albert L."/>
            <person name="Andreopoulos W."/>
            <person name="Angelini C."/>
            <person name="Antonin V."/>
            <person name="Barry K.W."/>
            <person name="Bougher N.L."/>
            <person name="Buchanan P."/>
            <person name="Buyck B."/>
            <person name="Bense V."/>
            <person name="Catcheside P."/>
            <person name="Chovatia M."/>
            <person name="Cooper J."/>
            <person name="Damon W."/>
            <person name="Desjardin D."/>
            <person name="Finy P."/>
            <person name="Geml J."/>
            <person name="Haridas S."/>
            <person name="Hughes K."/>
            <person name="Justo A."/>
            <person name="Karasinski D."/>
            <person name="Kautmanova I."/>
            <person name="Kiss B."/>
            <person name="Kocsube S."/>
            <person name="Kotiranta H."/>
            <person name="LaButti K.M."/>
            <person name="Lechner B.E."/>
            <person name="Liimatainen K."/>
            <person name="Lipzen A."/>
            <person name="Lukacs Z."/>
            <person name="Mihaltcheva S."/>
            <person name="Morgado L.N."/>
            <person name="Niskanen T."/>
            <person name="Noordeloos M.E."/>
            <person name="Ohm R.A."/>
            <person name="Ortiz-Santana B."/>
            <person name="Ovrebo C."/>
            <person name="Racz N."/>
            <person name="Riley R."/>
            <person name="Savchenko A."/>
            <person name="Shiryaev A."/>
            <person name="Soop K."/>
            <person name="Spirin V."/>
            <person name="Szebenyi C."/>
            <person name="Tomsovsky M."/>
            <person name="Tulloss R.E."/>
            <person name="Uehling J."/>
            <person name="Grigoriev I.V."/>
            <person name="Vagvolgyi C."/>
            <person name="Papp T."/>
            <person name="Martin F.M."/>
            <person name="Miettinen O."/>
            <person name="Hibbett D.S."/>
            <person name="Nagy L.G."/>
        </authorList>
    </citation>
    <scope>NUCLEOTIDE SEQUENCE [LARGE SCALE GENOMIC DNA]</scope>
    <source>
        <strain evidence="13 14">CBS 309.79</strain>
    </source>
</reference>
<comment type="function">
    <text evidence="9">RNA helicase.</text>
</comment>
<keyword evidence="3" id="KW-0698">rRNA processing</keyword>
<dbReference type="InterPro" id="IPR011545">
    <property type="entry name" value="DEAD/DEAH_box_helicase_dom"/>
</dbReference>
<dbReference type="Pfam" id="PF13959">
    <property type="entry name" value="CTE_SPB4"/>
    <property type="match status" value="1"/>
</dbReference>
<evidence type="ECO:0000313" key="14">
    <source>
        <dbReference type="Proteomes" id="UP000305067"/>
    </source>
</evidence>
<dbReference type="EMBL" id="ML178824">
    <property type="protein sequence ID" value="TFL01566.1"/>
    <property type="molecule type" value="Genomic_DNA"/>
</dbReference>